<keyword evidence="5" id="KW-0732">Signal</keyword>
<keyword evidence="4" id="KW-1133">Transmembrane helix</keyword>
<comment type="caution">
    <text evidence="6">The sequence shown here is derived from an EMBL/GenBank/DDBJ whole genome shotgun (WGS) entry which is preliminary data.</text>
</comment>
<keyword evidence="4" id="KW-0472">Membrane</keyword>
<evidence type="ECO:0000313" key="7">
    <source>
        <dbReference type="Proteomes" id="UP000801492"/>
    </source>
</evidence>
<evidence type="ECO:0000256" key="4">
    <source>
        <dbReference type="SAM" id="Phobius"/>
    </source>
</evidence>
<proteinExistence type="predicted"/>
<dbReference type="Pfam" id="PF00560">
    <property type="entry name" value="LRR_1"/>
    <property type="match status" value="1"/>
</dbReference>
<feature type="compositionally biased region" description="Polar residues" evidence="3">
    <location>
        <begin position="686"/>
        <end position="703"/>
    </location>
</feature>
<dbReference type="Pfam" id="PF13855">
    <property type="entry name" value="LRR_8"/>
    <property type="match status" value="4"/>
</dbReference>
<dbReference type="InterPro" id="IPR032675">
    <property type="entry name" value="LRR_dom_sf"/>
</dbReference>
<dbReference type="OrthoDB" id="28057at2759"/>
<dbReference type="EMBL" id="VTPC01001046">
    <property type="protein sequence ID" value="KAF2903356.1"/>
    <property type="molecule type" value="Genomic_DNA"/>
</dbReference>
<dbReference type="Proteomes" id="UP000801492">
    <property type="component" value="Unassembled WGS sequence"/>
</dbReference>
<sequence>MRLLVVLIMVTVIRAKDCPVTCECNDFPRDPLQNNNNVYTTVTCDSVVNTTDNIPTTTNKLILRDFSYLDIETFIENLTCNSALFPYLFHLGLTHCVIPNLLNVSFSGLERLQSLDLSRSELKHLPDPEIAFNLTSLKALDLSNNEIRVIESSPFRTLTSLEVLNLSANVIDTLAENSFSGLSKLQCLDISSNKLVTLHSDAFIPLNTLQHLNLSNNLLEVLDESCLSSLQRLQQLDVSWNRLAHVAPGSLQLPSLSRLLLAGNPALGGSREPALLVGPGKRLQTVDASRTGLKQVPAALTHSIRTLRLAGNSIRSVSCGHLDSYPLLQLLDFTSNDLEEIEDDALGRLELLSILYLSDNKLRSIPRDLPERLRILHLEHNQIEQILPGDLQGMPLLEVLLLSDNKVRVVREGAFSQLGALATLDLSRNPISILPAGTLSGPWQLQVLRLSNLNVISPAKEMAFPLPTPEHLVTLDLSASPGLSRQFLADTAALAASRELQELDLSGGNLEHIRSDLLHYLPQLRTLRLINNSLNCTELQWLAVWLRRQDQPESRKVTCSSPAELSGSLLIDLQNIESVSQLNYEITSTTTESYTEKTGLIRNENAFSVSLSNNKLKYVSSYNINFTITKSSFERNAKASSQFPDGISASSLALSPTKSNAMSDDDLSNKQNLTYIFTAPTPQITKPEAQQETFTKNNTATTKSAEDKTLVNPVSPSTSTRKEYAESSRPQNVNEPDNFFTNKPRRGSVRTEITQNLFIASKENSFNNEVPAAQYSDNINGSFSKVRNMETVTDEKTNSTEIRENATGTTGKMSMFTEPKSEKNLTHPGMLVLLAGILSAAAAMAMLASKFRKRRRNYQQQDIEVSSLPSVTELW</sequence>
<dbReference type="AlphaFoldDB" id="A0A8K0DFS4"/>
<feature type="compositionally biased region" description="Polar residues" evidence="3">
    <location>
        <begin position="728"/>
        <end position="741"/>
    </location>
</feature>
<keyword evidence="2" id="KW-0677">Repeat</keyword>
<feature type="transmembrane region" description="Helical" evidence="4">
    <location>
        <begin position="829"/>
        <end position="848"/>
    </location>
</feature>
<dbReference type="Gene3D" id="3.80.10.10">
    <property type="entry name" value="Ribonuclease Inhibitor"/>
    <property type="match status" value="4"/>
</dbReference>
<reference evidence="6" key="1">
    <citation type="submission" date="2019-08" db="EMBL/GenBank/DDBJ databases">
        <title>The genome of the North American firefly Photinus pyralis.</title>
        <authorList>
            <consortium name="Photinus pyralis genome working group"/>
            <person name="Fallon T.R."/>
            <person name="Sander Lower S.E."/>
            <person name="Weng J.-K."/>
        </authorList>
    </citation>
    <scope>NUCLEOTIDE SEQUENCE</scope>
    <source>
        <strain evidence="6">TRF0915ILg1</strain>
        <tissue evidence="6">Whole body</tissue>
    </source>
</reference>
<dbReference type="SMART" id="SM00365">
    <property type="entry name" value="LRR_SD22"/>
    <property type="match status" value="4"/>
</dbReference>
<dbReference type="PROSITE" id="PS51450">
    <property type="entry name" value="LRR"/>
    <property type="match status" value="3"/>
</dbReference>
<evidence type="ECO:0000256" key="5">
    <source>
        <dbReference type="SAM" id="SignalP"/>
    </source>
</evidence>
<dbReference type="InterPro" id="IPR003591">
    <property type="entry name" value="Leu-rich_rpt_typical-subtyp"/>
</dbReference>
<gene>
    <name evidence="6" type="ORF">ILUMI_02823</name>
</gene>
<evidence type="ECO:0000313" key="6">
    <source>
        <dbReference type="EMBL" id="KAF2903356.1"/>
    </source>
</evidence>
<keyword evidence="4" id="KW-0812">Transmembrane</keyword>
<dbReference type="PANTHER" id="PTHR24366:SF171">
    <property type="entry name" value="LEUCINE RICH REPEAT NEURONAL 4"/>
    <property type="match status" value="1"/>
</dbReference>
<dbReference type="SMART" id="SM00369">
    <property type="entry name" value="LRR_TYP"/>
    <property type="match status" value="13"/>
</dbReference>
<keyword evidence="1" id="KW-0433">Leucine-rich repeat</keyword>
<protein>
    <submittedName>
        <fullName evidence="6">Uncharacterized protein</fullName>
    </submittedName>
</protein>
<dbReference type="FunFam" id="3.80.10.10:FF:001164">
    <property type="entry name" value="GH01279p"/>
    <property type="match status" value="1"/>
</dbReference>
<keyword evidence="7" id="KW-1185">Reference proteome</keyword>
<name>A0A8K0DFS4_IGNLU</name>
<organism evidence="6 7">
    <name type="scientific">Ignelater luminosus</name>
    <name type="common">Cucubano</name>
    <name type="synonym">Pyrophorus luminosus</name>
    <dbReference type="NCBI Taxonomy" id="2038154"/>
    <lineage>
        <taxon>Eukaryota</taxon>
        <taxon>Metazoa</taxon>
        <taxon>Ecdysozoa</taxon>
        <taxon>Arthropoda</taxon>
        <taxon>Hexapoda</taxon>
        <taxon>Insecta</taxon>
        <taxon>Pterygota</taxon>
        <taxon>Neoptera</taxon>
        <taxon>Endopterygota</taxon>
        <taxon>Coleoptera</taxon>
        <taxon>Polyphaga</taxon>
        <taxon>Elateriformia</taxon>
        <taxon>Elateroidea</taxon>
        <taxon>Elateridae</taxon>
        <taxon>Agrypninae</taxon>
        <taxon>Pyrophorini</taxon>
        <taxon>Ignelater</taxon>
    </lineage>
</organism>
<dbReference type="PANTHER" id="PTHR24366">
    <property type="entry name" value="IG(IMMUNOGLOBULIN) AND LRR(LEUCINE RICH REPEAT) DOMAINS"/>
    <property type="match status" value="1"/>
</dbReference>
<feature type="region of interest" description="Disordered" evidence="3">
    <location>
        <begin position="686"/>
        <end position="747"/>
    </location>
</feature>
<feature type="signal peptide" evidence="5">
    <location>
        <begin position="1"/>
        <end position="15"/>
    </location>
</feature>
<accession>A0A8K0DFS4</accession>
<evidence type="ECO:0000256" key="1">
    <source>
        <dbReference type="ARBA" id="ARBA00022614"/>
    </source>
</evidence>
<feature type="chain" id="PRO_5035443409" evidence="5">
    <location>
        <begin position="16"/>
        <end position="875"/>
    </location>
</feature>
<evidence type="ECO:0000256" key="2">
    <source>
        <dbReference type="ARBA" id="ARBA00022737"/>
    </source>
</evidence>
<dbReference type="SUPFAM" id="SSF52058">
    <property type="entry name" value="L domain-like"/>
    <property type="match status" value="2"/>
</dbReference>
<dbReference type="InterPro" id="IPR001611">
    <property type="entry name" value="Leu-rich_rpt"/>
</dbReference>
<evidence type="ECO:0000256" key="3">
    <source>
        <dbReference type="SAM" id="MobiDB-lite"/>
    </source>
</evidence>